<dbReference type="EMBL" id="JACGWL010000016">
    <property type="protein sequence ID" value="KAK4384889.1"/>
    <property type="molecule type" value="Genomic_DNA"/>
</dbReference>
<sequence length="372" mass="42022">MSAIYDNWERLVAAVLRRELLWQICHDHSRTPSLLSSVSSDFGSSFSLASPRSSGFSYQEDGTFMFNMYRPLQISANIKASVRQEEAKEASQLVIFKGSPFAFGLDELLIAPSVALGDKVDTFGNAYLVRLREDFMFVVKRFSREDRPHDVFEKQVKLVAGIEHENIAKMMGYYINEDECLQILEYFPQGSLDTMLHGKNRVHLDWETRLRIAVGASKGLANIHEQRSGKSVHGNIKASNIFLNSEQYGCISDISIATVLITKYHPPEVTAKKRTPQASDVYSFGVLLIELLTGRSPLRSIGRYLTFADWALHNARDGWTSLAFDKKLLQNPVMKQGMWEMLAVALSCVEKKPEDRPTMAEVVDMLDKIVSK</sequence>
<dbReference type="PANTHER" id="PTHR48007:SF4">
    <property type="entry name" value="LEUCINE-RICH REPEAT RECEPTOR-LIKE PROTEIN KINASE PXC1"/>
    <property type="match status" value="1"/>
</dbReference>
<reference evidence="2" key="2">
    <citation type="journal article" date="2024" name="Plant">
        <title>Genomic evolution and insights into agronomic trait innovations of Sesamum species.</title>
        <authorList>
            <person name="Miao H."/>
            <person name="Wang L."/>
            <person name="Qu L."/>
            <person name="Liu H."/>
            <person name="Sun Y."/>
            <person name="Le M."/>
            <person name="Wang Q."/>
            <person name="Wei S."/>
            <person name="Zheng Y."/>
            <person name="Lin W."/>
            <person name="Duan Y."/>
            <person name="Cao H."/>
            <person name="Xiong S."/>
            <person name="Wang X."/>
            <person name="Wei L."/>
            <person name="Li C."/>
            <person name="Ma Q."/>
            <person name="Ju M."/>
            <person name="Zhao R."/>
            <person name="Li G."/>
            <person name="Mu C."/>
            <person name="Tian Q."/>
            <person name="Mei H."/>
            <person name="Zhang T."/>
            <person name="Gao T."/>
            <person name="Zhang H."/>
        </authorList>
    </citation>
    <scope>NUCLEOTIDE SEQUENCE</scope>
    <source>
        <strain evidence="2">K16</strain>
    </source>
</reference>
<dbReference type="Proteomes" id="UP001289374">
    <property type="component" value="Unassembled WGS sequence"/>
</dbReference>
<dbReference type="PROSITE" id="PS50011">
    <property type="entry name" value="PROTEIN_KINASE_DOM"/>
    <property type="match status" value="1"/>
</dbReference>
<dbReference type="PANTHER" id="PTHR48007">
    <property type="entry name" value="LEUCINE-RICH REPEAT RECEPTOR-LIKE PROTEIN KINASE PXC1"/>
    <property type="match status" value="1"/>
</dbReference>
<keyword evidence="2" id="KW-0808">Transferase</keyword>
<evidence type="ECO:0000313" key="3">
    <source>
        <dbReference type="Proteomes" id="UP001289374"/>
    </source>
</evidence>
<comment type="caution">
    <text evidence="2">The sequence shown here is derived from an EMBL/GenBank/DDBJ whole genome shotgun (WGS) entry which is preliminary data.</text>
</comment>
<dbReference type="InterPro" id="IPR001245">
    <property type="entry name" value="Ser-Thr/Tyr_kinase_cat_dom"/>
</dbReference>
<dbReference type="AlphaFoldDB" id="A0AAE1TBM1"/>
<dbReference type="InterPro" id="IPR011009">
    <property type="entry name" value="Kinase-like_dom_sf"/>
</dbReference>
<gene>
    <name evidence="2" type="ORF">Sango_2612900</name>
</gene>
<dbReference type="SUPFAM" id="SSF56112">
    <property type="entry name" value="Protein kinase-like (PK-like)"/>
    <property type="match status" value="1"/>
</dbReference>
<protein>
    <submittedName>
        <fullName evidence="2">Inactive receptor kinase</fullName>
    </submittedName>
</protein>
<keyword evidence="2" id="KW-0418">Kinase</keyword>
<dbReference type="Gene3D" id="1.10.510.10">
    <property type="entry name" value="Transferase(Phosphotransferase) domain 1"/>
    <property type="match status" value="1"/>
</dbReference>
<reference evidence="2" key="1">
    <citation type="submission" date="2020-06" db="EMBL/GenBank/DDBJ databases">
        <authorList>
            <person name="Li T."/>
            <person name="Hu X."/>
            <person name="Zhang T."/>
            <person name="Song X."/>
            <person name="Zhang H."/>
            <person name="Dai N."/>
            <person name="Sheng W."/>
            <person name="Hou X."/>
            <person name="Wei L."/>
        </authorList>
    </citation>
    <scope>NUCLEOTIDE SEQUENCE</scope>
    <source>
        <strain evidence="2">K16</strain>
        <tissue evidence="2">Leaf</tissue>
    </source>
</reference>
<dbReference type="InterPro" id="IPR000719">
    <property type="entry name" value="Prot_kinase_dom"/>
</dbReference>
<accession>A0AAE1TBM1</accession>
<keyword evidence="3" id="KW-1185">Reference proteome</keyword>
<organism evidence="2 3">
    <name type="scientific">Sesamum angolense</name>
    <dbReference type="NCBI Taxonomy" id="2727404"/>
    <lineage>
        <taxon>Eukaryota</taxon>
        <taxon>Viridiplantae</taxon>
        <taxon>Streptophyta</taxon>
        <taxon>Embryophyta</taxon>
        <taxon>Tracheophyta</taxon>
        <taxon>Spermatophyta</taxon>
        <taxon>Magnoliopsida</taxon>
        <taxon>eudicotyledons</taxon>
        <taxon>Gunneridae</taxon>
        <taxon>Pentapetalae</taxon>
        <taxon>asterids</taxon>
        <taxon>lamiids</taxon>
        <taxon>Lamiales</taxon>
        <taxon>Pedaliaceae</taxon>
        <taxon>Sesamum</taxon>
    </lineage>
</organism>
<proteinExistence type="predicted"/>
<dbReference type="Gene3D" id="3.30.200.20">
    <property type="entry name" value="Phosphorylase Kinase, domain 1"/>
    <property type="match status" value="1"/>
</dbReference>
<feature type="domain" description="Protein kinase" evidence="1">
    <location>
        <begin position="112"/>
        <end position="370"/>
    </location>
</feature>
<dbReference type="GO" id="GO:0005524">
    <property type="term" value="F:ATP binding"/>
    <property type="evidence" value="ECO:0007669"/>
    <property type="project" value="InterPro"/>
</dbReference>
<dbReference type="Pfam" id="PF07714">
    <property type="entry name" value="PK_Tyr_Ser-Thr"/>
    <property type="match status" value="1"/>
</dbReference>
<evidence type="ECO:0000259" key="1">
    <source>
        <dbReference type="PROSITE" id="PS50011"/>
    </source>
</evidence>
<dbReference type="InterPro" id="IPR046959">
    <property type="entry name" value="PRK1-6/SRF4-like"/>
</dbReference>
<evidence type="ECO:0000313" key="2">
    <source>
        <dbReference type="EMBL" id="KAK4384889.1"/>
    </source>
</evidence>
<name>A0AAE1TBM1_9LAMI</name>
<dbReference type="GO" id="GO:0004672">
    <property type="term" value="F:protein kinase activity"/>
    <property type="evidence" value="ECO:0007669"/>
    <property type="project" value="InterPro"/>
</dbReference>
<keyword evidence="2" id="KW-0675">Receptor</keyword>